<keyword evidence="2" id="KW-0732">Signal</keyword>
<feature type="signal peptide" evidence="2">
    <location>
        <begin position="1"/>
        <end position="22"/>
    </location>
</feature>
<feature type="transmembrane region" description="Helical" evidence="1">
    <location>
        <begin position="313"/>
        <end position="336"/>
    </location>
</feature>
<comment type="caution">
    <text evidence="3">The sequence shown here is derived from an EMBL/GenBank/DDBJ whole genome shotgun (WGS) entry which is preliminary data.</text>
</comment>
<evidence type="ECO:0000256" key="2">
    <source>
        <dbReference type="SAM" id="SignalP"/>
    </source>
</evidence>
<dbReference type="RefSeq" id="WP_345325125.1">
    <property type="nucleotide sequence ID" value="NZ_BAABGA010000050.1"/>
</dbReference>
<feature type="transmembrane region" description="Helical" evidence="1">
    <location>
        <begin position="373"/>
        <end position="397"/>
    </location>
</feature>
<keyword evidence="1" id="KW-0472">Membrane</keyword>
<keyword evidence="4" id="KW-1185">Reference proteome</keyword>
<sequence length="543" mass="60335">MIRLTRVIALALCFLPTAVSLAEDARNDFVQQVRFDVFVRSDHQSTKRVLDYVESLKRRESGLDIRVHDLIKDRSQLPYLIEVSKAAGRAQPVLPAFHCCQRTYFGFVSEDRSGPEIEALFTADVYTRATCSRCKKLKAFLPSLQKRWPAIRFRIYEVDDDSSARARWEALCRGSGVPPGLPTIDFARRVIIGYQGDDVTGAQLESLIQQVSGDSSSRPKAEDHSRWHSGQDPVVSLVSITPRPAMTIRPLLAQQASGDAETLDVLDLPGEADVSEVGEIEIEPEILGSETSEEAIEVPFWGRLQVDELGLPLFTLLIGLIDGFNPCAMWILVFLLSVLVNIKDRKKIVIIAGTFVVVSGLAYFAFMAAWLNLFILVGIIRPVQIVLGGLALFIGGVNVKDFFAFKKGISLSIPERHKPGLYRRVREIVAAKYLTVALSGAVALAVIVNMIELLCTAGLPALYTQILTLQNLPAWGNYLYLGLYIVAYMFDDALLVAIVVTTLSHRKLQEREGRWLKLISGVVILLLGLIMLFRPQWLQLSAV</sequence>
<dbReference type="EMBL" id="BAABGA010000050">
    <property type="protein sequence ID" value="GAA4460469.1"/>
    <property type="molecule type" value="Genomic_DNA"/>
</dbReference>
<evidence type="ECO:0000313" key="3">
    <source>
        <dbReference type="EMBL" id="GAA4460469.1"/>
    </source>
</evidence>
<gene>
    <name evidence="3" type="ORF">GCM10023156_41460</name>
</gene>
<dbReference type="Gene3D" id="3.40.30.10">
    <property type="entry name" value="Glutaredoxin"/>
    <property type="match status" value="1"/>
</dbReference>
<organism evidence="3 4">
    <name type="scientific">Novipirellula rosea</name>
    <dbReference type="NCBI Taxonomy" id="1031540"/>
    <lineage>
        <taxon>Bacteria</taxon>
        <taxon>Pseudomonadati</taxon>
        <taxon>Planctomycetota</taxon>
        <taxon>Planctomycetia</taxon>
        <taxon>Pirellulales</taxon>
        <taxon>Pirellulaceae</taxon>
        <taxon>Novipirellula</taxon>
    </lineage>
</organism>
<keyword evidence="1" id="KW-0812">Transmembrane</keyword>
<evidence type="ECO:0000256" key="1">
    <source>
        <dbReference type="SAM" id="Phobius"/>
    </source>
</evidence>
<feature type="chain" id="PRO_5045982270" description="Glutaredoxin" evidence="2">
    <location>
        <begin position="23"/>
        <end position="543"/>
    </location>
</feature>
<accession>A0ABP8N5U5</accession>
<proteinExistence type="predicted"/>
<evidence type="ECO:0000313" key="4">
    <source>
        <dbReference type="Proteomes" id="UP001500840"/>
    </source>
</evidence>
<protein>
    <recommendedName>
        <fullName evidence="5">Glutaredoxin</fullName>
    </recommendedName>
</protein>
<name>A0ABP8N5U5_9BACT</name>
<reference evidence="4" key="1">
    <citation type="journal article" date="2019" name="Int. J. Syst. Evol. Microbiol.">
        <title>The Global Catalogue of Microorganisms (GCM) 10K type strain sequencing project: providing services to taxonomists for standard genome sequencing and annotation.</title>
        <authorList>
            <consortium name="The Broad Institute Genomics Platform"/>
            <consortium name="The Broad Institute Genome Sequencing Center for Infectious Disease"/>
            <person name="Wu L."/>
            <person name="Ma J."/>
        </authorList>
    </citation>
    <scope>NUCLEOTIDE SEQUENCE [LARGE SCALE GENOMIC DNA]</scope>
    <source>
        <strain evidence="4">JCM 17759</strain>
    </source>
</reference>
<keyword evidence="1" id="KW-1133">Transmembrane helix</keyword>
<dbReference type="SUPFAM" id="SSF52833">
    <property type="entry name" value="Thioredoxin-like"/>
    <property type="match status" value="1"/>
</dbReference>
<feature type="transmembrane region" description="Helical" evidence="1">
    <location>
        <begin position="515"/>
        <end position="533"/>
    </location>
</feature>
<dbReference type="Proteomes" id="UP001500840">
    <property type="component" value="Unassembled WGS sequence"/>
</dbReference>
<evidence type="ECO:0008006" key="5">
    <source>
        <dbReference type="Google" id="ProtNLM"/>
    </source>
</evidence>
<dbReference type="InterPro" id="IPR036249">
    <property type="entry name" value="Thioredoxin-like_sf"/>
</dbReference>
<feature type="transmembrane region" description="Helical" evidence="1">
    <location>
        <begin position="348"/>
        <end position="367"/>
    </location>
</feature>
<feature type="transmembrane region" description="Helical" evidence="1">
    <location>
        <begin position="479"/>
        <end position="503"/>
    </location>
</feature>
<feature type="transmembrane region" description="Helical" evidence="1">
    <location>
        <begin position="433"/>
        <end position="459"/>
    </location>
</feature>